<dbReference type="Gene3D" id="3.40.30.10">
    <property type="entry name" value="Glutaredoxin"/>
    <property type="match status" value="1"/>
</dbReference>
<dbReference type="AlphaFoldDB" id="A0A972F7L3"/>
<dbReference type="InterPro" id="IPR050924">
    <property type="entry name" value="Peroxiredoxin_BCP/PrxQ"/>
</dbReference>
<dbReference type="SUPFAM" id="SSF52833">
    <property type="entry name" value="Thioredoxin-like"/>
    <property type="match status" value="1"/>
</dbReference>
<dbReference type="InterPro" id="IPR013740">
    <property type="entry name" value="Redoxin"/>
</dbReference>
<keyword evidence="3" id="KW-0560">Oxidoreductase</keyword>
<proteinExistence type="predicted"/>
<dbReference type="GO" id="GO:0045454">
    <property type="term" value="P:cell redox homeostasis"/>
    <property type="evidence" value="ECO:0007669"/>
    <property type="project" value="TreeGrafter"/>
</dbReference>
<gene>
    <name evidence="7" type="ORF">GPA21_09265</name>
</gene>
<dbReference type="PANTHER" id="PTHR42801:SF21">
    <property type="entry name" value="BCPB PROTEIN"/>
    <property type="match status" value="1"/>
</dbReference>
<dbReference type="Proteomes" id="UP000599523">
    <property type="component" value="Unassembled WGS sequence"/>
</dbReference>
<evidence type="ECO:0000313" key="7">
    <source>
        <dbReference type="EMBL" id="NMG03162.1"/>
    </source>
</evidence>
<dbReference type="CDD" id="cd03017">
    <property type="entry name" value="PRX_BCP"/>
    <property type="match status" value="1"/>
</dbReference>
<dbReference type="GO" id="GO:0034599">
    <property type="term" value="P:cellular response to oxidative stress"/>
    <property type="evidence" value="ECO:0007669"/>
    <property type="project" value="TreeGrafter"/>
</dbReference>
<dbReference type="InterPro" id="IPR036249">
    <property type="entry name" value="Thioredoxin-like_sf"/>
</dbReference>
<dbReference type="EMBL" id="WTVM01000045">
    <property type="protein sequence ID" value="NMG03162.1"/>
    <property type="molecule type" value="Genomic_DNA"/>
</dbReference>
<keyword evidence="2" id="KW-0049">Antioxidant</keyword>
<evidence type="ECO:0000259" key="6">
    <source>
        <dbReference type="PROSITE" id="PS51352"/>
    </source>
</evidence>
<accession>A0A972F7L3</accession>
<evidence type="ECO:0000256" key="1">
    <source>
        <dbReference type="ARBA" id="ARBA00022559"/>
    </source>
</evidence>
<dbReference type="GO" id="GO:0005737">
    <property type="term" value="C:cytoplasm"/>
    <property type="evidence" value="ECO:0007669"/>
    <property type="project" value="TreeGrafter"/>
</dbReference>
<reference evidence="7" key="1">
    <citation type="submission" date="2019-12" db="EMBL/GenBank/DDBJ databases">
        <title>Comparative genomics gives insights into the taxonomy of the Azoarcus-Aromatoleum group and reveals separate origins of nif in the plant-associated Azoarcus and non-plant-associated Aromatoleum sub-groups.</title>
        <authorList>
            <person name="Lafos M."/>
            <person name="Maluk M."/>
            <person name="Batista M."/>
            <person name="Junghare M."/>
            <person name="Carmona M."/>
            <person name="Faoro H."/>
            <person name="Cruz L.M."/>
            <person name="Battistoni F."/>
            <person name="De Souza E."/>
            <person name="Pedrosa F."/>
            <person name="Chen W.-M."/>
            <person name="Poole P.S."/>
            <person name="Dixon R.A."/>
            <person name="James E.K."/>
        </authorList>
    </citation>
    <scope>NUCLEOTIDE SEQUENCE</scope>
    <source>
        <strain evidence="7">NSC3</strain>
    </source>
</reference>
<organism evidence="7 8">
    <name type="scientific">Azoarcus taiwanensis</name>
    <dbReference type="NCBI Taxonomy" id="666964"/>
    <lineage>
        <taxon>Bacteria</taxon>
        <taxon>Pseudomonadati</taxon>
        <taxon>Pseudomonadota</taxon>
        <taxon>Betaproteobacteria</taxon>
        <taxon>Rhodocyclales</taxon>
        <taxon>Zoogloeaceae</taxon>
        <taxon>Azoarcus</taxon>
    </lineage>
</organism>
<feature type="domain" description="Thioredoxin" evidence="6">
    <location>
        <begin position="21"/>
        <end position="184"/>
    </location>
</feature>
<comment type="caution">
    <text evidence="7">The sequence shown here is derived from an EMBL/GenBank/DDBJ whole genome shotgun (WGS) entry which is preliminary data.</text>
</comment>
<evidence type="ECO:0000256" key="3">
    <source>
        <dbReference type="ARBA" id="ARBA00023002"/>
    </source>
</evidence>
<keyword evidence="5" id="KW-0676">Redox-active center</keyword>
<dbReference type="InterPro" id="IPR013766">
    <property type="entry name" value="Thioredoxin_domain"/>
</dbReference>
<name>A0A972F7L3_9RHOO</name>
<dbReference type="Pfam" id="PF08534">
    <property type="entry name" value="Redoxin"/>
    <property type="match status" value="1"/>
</dbReference>
<keyword evidence="1" id="KW-0575">Peroxidase</keyword>
<dbReference type="PANTHER" id="PTHR42801">
    <property type="entry name" value="THIOREDOXIN-DEPENDENT PEROXIDE REDUCTASE"/>
    <property type="match status" value="1"/>
</dbReference>
<evidence type="ECO:0000256" key="2">
    <source>
        <dbReference type="ARBA" id="ARBA00022862"/>
    </source>
</evidence>
<protein>
    <submittedName>
        <fullName evidence="7">Redoxin family protein</fullName>
    </submittedName>
</protein>
<dbReference type="GO" id="GO:0008379">
    <property type="term" value="F:thioredoxin peroxidase activity"/>
    <property type="evidence" value="ECO:0007669"/>
    <property type="project" value="TreeGrafter"/>
</dbReference>
<keyword evidence="4" id="KW-1015">Disulfide bond</keyword>
<evidence type="ECO:0000256" key="5">
    <source>
        <dbReference type="ARBA" id="ARBA00023284"/>
    </source>
</evidence>
<keyword evidence="8" id="KW-1185">Reference proteome</keyword>
<sequence>MKHETSAQEVLEPVDDGAAAHLPGSSIPDVSLISTDGEAVSLSAIEGRWVLYIYPRTGRPGVPSLEGWDMIPGARGCTPQSCSFRDHHAELRALGAKVFGLSAQSPEEQCEARERLKLPYQLLSDDGLKLKEALGLPTFVAAGLELYKRMSMVIEDGRIVKVFYPVHPPEKDAETVVGWLSGRA</sequence>
<evidence type="ECO:0000313" key="8">
    <source>
        <dbReference type="Proteomes" id="UP000599523"/>
    </source>
</evidence>
<dbReference type="PROSITE" id="PS51352">
    <property type="entry name" value="THIOREDOXIN_2"/>
    <property type="match status" value="1"/>
</dbReference>
<evidence type="ECO:0000256" key="4">
    <source>
        <dbReference type="ARBA" id="ARBA00023157"/>
    </source>
</evidence>